<accession>A0A411B5I0</accession>
<keyword evidence="1" id="KW-1133">Transmembrane helix</keyword>
<dbReference type="EMBL" id="MK460246">
    <property type="protein sequence ID" value="QAX95578.1"/>
    <property type="molecule type" value="Genomic_DNA"/>
</dbReference>
<organism evidence="2 3">
    <name type="scientific">Mycobacterium phage Nibb</name>
    <dbReference type="NCBI Taxonomy" id="2510585"/>
    <lineage>
        <taxon>Viruses</taxon>
        <taxon>Duplodnaviria</taxon>
        <taxon>Heunggongvirae</taxon>
        <taxon>Uroviricota</taxon>
        <taxon>Caudoviricetes</taxon>
        <taxon>Weiservirinae</taxon>
        <taxon>Anayavirus</taxon>
        <taxon>Anayavirus nibb</taxon>
    </lineage>
</organism>
<proteinExistence type="predicted"/>
<dbReference type="GeneID" id="60325104"/>
<evidence type="ECO:0000313" key="3">
    <source>
        <dbReference type="Proteomes" id="UP000290045"/>
    </source>
</evidence>
<sequence length="120" mass="13199">MLNTTYPMNLTPRSLNGVEVPTGWQAQNALASEAAEADGHLDAAGWRTLLAAIANGLPVVIVYRERDGKRRKVTARVEYAVVHPEANVSARMRLSYWGFGHDVYVSDIESVATPDVEFLD</sequence>
<name>A0A411B5I0_9CAUD</name>
<reference evidence="2 3" key="1">
    <citation type="submission" date="2019-01" db="EMBL/GenBank/DDBJ databases">
        <authorList>
            <person name="Neitz A."/>
            <person name="Villela V."/>
            <person name="Anton S."/>
            <person name="Buhyoff S."/>
            <person name="Consani M."/>
            <person name="Davis D."/>
            <person name="Haas R."/>
            <person name="Heid C."/>
            <person name="Roop S."/>
            <person name="Braley A.B."/>
            <person name="Ettinger A.-S.H."/>
            <person name="Anders K.R."/>
            <person name="Garlena R.A."/>
            <person name="Russell D.A."/>
            <person name="Pope W.H."/>
            <person name="Jacobs-Sera D."/>
            <person name="Hendrix R.W."/>
            <person name="Hatfull G.F."/>
        </authorList>
    </citation>
    <scope>NUCLEOTIDE SEQUENCE [LARGE SCALE GENOMIC DNA]</scope>
</reference>
<evidence type="ECO:0000256" key="1">
    <source>
        <dbReference type="SAM" id="Phobius"/>
    </source>
</evidence>
<dbReference type="KEGG" id="vg:60325104"/>
<dbReference type="RefSeq" id="YP_009953627.1">
    <property type="nucleotide sequence ID" value="NC_051624.1"/>
</dbReference>
<protein>
    <submittedName>
        <fullName evidence="2">Uncharacterized protein</fullName>
    </submittedName>
</protein>
<feature type="transmembrane region" description="Helical" evidence="1">
    <location>
        <begin position="44"/>
        <end position="63"/>
    </location>
</feature>
<keyword evidence="1" id="KW-0812">Transmembrane</keyword>
<evidence type="ECO:0000313" key="2">
    <source>
        <dbReference type="EMBL" id="QAX95578.1"/>
    </source>
</evidence>
<gene>
    <name evidence="2" type="primary">39</name>
    <name evidence="2" type="ORF">SEA_NIBB_39</name>
</gene>
<keyword evidence="3" id="KW-1185">Reference proteome</keyword>
<keyword evidence="1" id="KW-0472">Membrane</keyword>
<dbReference type="Proteomes" id="UP000290045">
    <property type="component" value="Segment"/>
</dbReference>